<dbReference type="EMBL" id="JADGJD010000051">
    <property type="protein sequence ID" value="KAJ3055966.1"/>
    <property type="molecule type" value="Genomic_DNA"/>
</dbReference>
<gene>
    <name evidence="3" type="ORF">HK097_008575</name>
</gene>
<dbReference type="Proteomes" id="UP001212841">
    <property type="component" value="Unassembled WGS sequence"/>
</dbReference>
<evidence type="ECO:0000256" key="1">
    <source>
        <dbReference type="SAM" id="MobiDB-lite"/>
    </source>
</evidence>
<keyword evidence="4" id="KW-1185">Reference proteome</keyword>
<name>A0AAD5SJV1_9FUNG</name>
<feature type="transmembrane region" description="Helical" evidence="2">
    <location>
        <begin position="201"/>
        <end position="220"/>
    </location>
</feature>
<keyword evidence="2" id="KW-0472">Membrane</keyword>
<comment type="caution">
    <text evidence="3">The sequence shown here is derived from an EMBL/GenBank/DDBJ whole genome shotgun (WGS) entry which is preliminary data.</text>
</comment>
<feature type="transmembrane region" description="Helical" evidence="2">
    <location>
        <begin position="126"/>
        <end position="151"/>
    </location>
</feature>
<feature type="transmembrane region" description="Helical" evidence="2">
    <location>
        <begin position="50"/>
        <end position="70"/>
    </location>
</feature>
<accession>A0AAD5SJV1</accession>
<feature type="transmembrane region" description="Helical" evidence="2">
    <location>
        <begin position="171"/>
        <end position="189"/>
    </location>
</feature>
<evidence type="ECO:0000313" key="4">
    <source>
        <dbReference type="Proteomes" id="UP001212841"/>
    </source>
</evidence>
<sequence length="321" mass="35019">MTANTRSVQDVLASTDFILPFILSATSLTAAYITLPRLYPTTFSSEKSRAWLLSAISAITLTIGSIPFLLSHLQLGPASMARSPLVDSLLARSLCAFFIAFLICDLTIGVICYPKQIHPLSGWFHHTLYLVMVVGLLAAGVPGGFCTMGILELPTAVLALGSINKSWRNDMVFGGTFFATRIAIHAYFIQDLYFSFPGRGLWMVLAGVMPLHVIWFRGWILQQLRKKREGTKEEKEEKTVGNEKGAAVVNQSAAVLPLKDDVTEPMMVQMSPLEVIGAGGSKRRSPARNRRPIPKMRSGVSLQELNREGVGAQGLPPVGFA</sequence>
<dbReference type="PANTHER" id="PTHR13439">
    <property type="entry name" value="CT120 PROTEIN"/>
    <property type="match status" value="1"/>
</dbReference>
<dbReference type="AlphaFoldDB" id="A0AAD5SJV1"/>
<feature type="transmembrane region" description="Helical" evidence="2">
    <location>
        <begin position="90"/>
        <end position="114"/>
    </location>
</feature>
<proteinExistence type="predicted"/>
<feature type="region of interest" description="Disordered" evidence="1">
    <location>
        <begin position="277"/>
        <end position="321"/>
    </location>
</feature>
<protein>
    <recommendedName>
        <fullName evidence="5">TLC domain-containing protein</fullName>
    </recommendedName>
</protein>
<evidence type="ECO:0008006" key="5">
    <source>
        <dbReference type="Google" id="ProtNLM"/>
    </source>
</evidence>
<organism evidence="3 4">
    <name type="scientific">Rhizophlyctis rosea</name>
    <dbReference type="NCBI Taxonomy" id="64517"/>
    <lineage>
        <taxon>Eukaryota</taxon>
        <taxon>Fungi</taxon>
        <taxon>Fungi incertae sedis</taxon>
        <taxon>Chytridiomycota</taxon>
        <taxon>Chytridiomycota incertae sedis</taxon>
        <taxon>Chytridiomycetes</taxon>
        <taxon>Rhizophlyctidales</taxon>
        <taxon>Rhizophlyctidaceae</taxon>
        <taxon>Rhizophlyctis</taxon>
    </lineage>
</organism>
<dbReference type="InterPro" id="IPR050846">
    <property type="entry name" value="TLCD"/>
</dbReference>
<keyword evidence="2" id="KW-0812">Transmembrane</keyword>
<keyword evidence="2" id="KW-1133">Transmembrane helix</keyword>
<reference evidence="3" key="1">
    <citation type="submission" date="2020-05" db="EMBL/GenBank/DDBJ databases">
        <title>Phylogenomic resolution of chytrid fungi.</title>
        <authorList>
            <person name="Stajich J.E."/>
            <person name="Amses K."/>
            <person name="Simmons R."/>
            <person name="Seto K."/>
            <person name="Myers J."/>
            <person name="Bonds A."/>
            <person name="Quandt C.A."/>
            <person name="Barry K."/>
            <person name="Liu P."/>
            <person name="Grigoriev I."/>
            <person name="Longcore J.E."/>
            <person name="James T.Y."/>
        </authorList>
    </citation>
    <scope>NUCLEOTIDE SEQUENCE</scope>
    <source>
        <strain evidence="3">JEL0318</strain>
    </source>
</reference>
<feature type="compositionally biased region" description="Basic residues" evidence="1">
    <location>
        <begin position="281"/>
        <end position="294"/>
    </location>
</feature>
<feature type="transmembrane region" description="Helical" evidence="2">
    <location>
        <begin position="17"/>
        <end position="38"/>
    </location>
</feature>
<dbReference type="PANTHER" id="PTHR13439:SF72">
    <property type="entry name" value="TLC DOMAIN-CONTAINING PROTEIN"/>
    <property type="match status" value="1"/>
</dbReference>
<dbReference type="GO" id="GO:0005783">
    <property type="term" value="C:endoplasmic reticulum"/>
    <property type="evidence" value="ECO:0007669"/>
    <property type="project" value="TreeGrafter"/>
</dbReference>
<evidence type="ECO:0000313" key="3">
    <source>
        <dbReference type="EMBL" id="KAJ3055966.1"/>
    </source>
</evidence>
<evidence type="ECO:0000256" key="2">
    <source>
        <dbReference type="SAM" id="Phobius"/>
    </source>
</evidence>
<dbReference type="GO" id="GO:0055088">
    <property type="term" value="P:lipid homeostasis"/>
    <property type="evidence" value="ECO:0007669"/>
    <property type="project" value="TreeGrafter"/>
</dbReference>